<gene>
    <name evidence="2" type="ORF">CHR53_17115</name>
</gene>
<dbReference type="InterPro" id="IPR047928">
    <property type="entry name" value="Perm_prefix_1"/>
</dbReference>
<evidence type="ECO:0000256" key="1">
    <source>
        <dbReference type="SAM" id="Phobius"/>
    </source>
</evidence>
<feature type="transmembrane region" description="Helical" evidence="1">
    <location>
        <begin position="137"/>
        <end position="156"/>
    </location>
</feature>
<keyword evidence="1" id="KW-1133">Transmembrane helix</keyword>
<feature type="transmembrane region" description="Helical" evidence="1">
    <location>
        <begin position="233"/>
        <end position="250"/>
    </location>
</feature>
<feature type="transmembrane region" description="Helical" evidence="1">
    <location>
        <begin position="81"/>
        <end position="103"/>
    </location>
</feature>
<dbReference type="KEGG" id="nmk:CHR53_17115"/>
<feature type="transmembrane region" description="Helical" evidence="1">
    <location>
        <begin position="168"/>
        <end position="185"/>
    </location>
</feature>
<accession>A0A3Q9QXN2</accession>
<organism evidence="2 3">
    <name type="scientific">Neobacillus mesonae</name>
    <dbReference type="NCBI Taxonomy" id="1193713"/>
    <lineage>
        <taxon>Bacteria</taxon>
        <taxon>Bacillati</taxon>
        <taxon>Bacillota</taxon>
        <taxon>Bacilli</taxon>
        <taxon>Bacillales</taxon>
        <taxon>Bacillaceae</taxon>
        <taxon>Neobacillus</taxon>
    </lineage>
</organism>
<dbReference type="EMBL" id="CP022572">
    <property type="protein sequence ID" value="AZU62841.1"/>
    <property type="molecule type" value="Genomic_DNA"/>
</dbReference>
<feature type="transmembrane region" description="Helical" evidence="1">
    <location>
        <begin position="109"/>
        <end position="125"/>
    </location>
</feature>
<keyword evidence="3" id="KW-1185">Reference proteome</keyword>
<feature type="transmembrane region" description="Helical" evidence="1">
    <location>
        <begin position="262"/>
        <end position="281"/>
    </location>
</feature>
<evidence type="ECO:0000313" key="2">
    <source>
        <dbReference type="EMBL" id="AZU62841.1"/>
    </source>
</evidence>
<feature type="transmembrane region" description="Helical" evidence="1">
    <location>
        <begin position="206"/>
        <end position="227"/>
    </location>
</feature>
<dbReference type="AlphaFoldDB" id="A0A3Q9QXN2"/>
<dbReference type="Proteomes" id="UP000282892">
    <property type="component" value="Chromosome"/>
</dbReference>
<evidence type="ECO:0000313" key="3">
    <source>
        <dbReference type="Proteomes" id="UP000282892"/>
    </source>
</evidence>
<protein>
    <submittedName>
        <fullName evidence="2">Uncharacterized protein</fullName>
    </submittedName>
</protein>
<dbReference type="RefSeq" id="WP_066383921.1">
    <property type="nucleotide sequence ID" value="NZ_CP022572.1"/>
</dbReference>
<dbReference type="NCBIfam" id="NF038403">
    <property type="entry name" value="perm_prefix_1"/>
    <property type="match status" value="1"/>
</dbReference>
<sequence>MKSKLEQYAENIVRHTECSKKEKEDLYEELLIHLQLSRDSFIAEEGLTPEMAEEKAIQQFGKEGEIGTQLQQAIFPYRKELMLALAISSILFTISLYLLRLFVEGDAHIGWLCFSMGTCAMLLFFPLNHSFHINRKLWLNSLLIFHTLGVLYGWLLTAYLNHPASTGLTIWLWLNIALGMALVYRTTIYDYSFHEKSMKILHGMNIISGVIIIVGSLFFIWGGLIMIGTFHPMMLVFASPIAIWIGMYIAQIKLAKKNKGIALVLGSIPFIGCILIILYFYSPAFI</sequence>
<dbReference type="OrthoDB" id="2435931at2"/>
<name>A0A3Q9QXN2_9BACI</name>
<keyword evidence="1" id="KW-0812">Transmembrane</keyword>
<dbReference type="STRING" id="1193713.GCA_001636315_00255"/>
<keyword evidence="1" id="KW-0472">Membrane</keyword>
<proteinExistence type="predicted"/>
<reference evidence="2 3" key="1">
    <citation type="submission" date="2017-07" db="EMBL/GenBank/DDBJ databases">
        <title>The complete genome sequence of Bacillus mesonae strain H20-5, an efficient strain improving plant abiotic stress resistance.</title>
        <authorList>
            <person name="Kim S.Y."/>
            <person name="Song H."/>
            <person name="Sang M.K."/>
            <person name="Weon H.-Y."/>
            <person name="Song J."/>
        </authorList>
    </citation>
    <scope>NUCLEOTIDE SEQUENCE [LARGE SCALE GENOMIC DNA]</scope>
    <source>
        <strain evidence="2 3">H20-5</strain>
    </source>
</reference>